<dbReference type="Proteomes" id="UP001354989">
    <property type="component" value="Plasmid pPP1"/>
</dbReference>
<proteinExistence type="predicted"/>
<keyword evidence="1" id="KW-0614">Plasmid</keyword>
<protein>
    <submittedName>
        <fullName evidence="1">Uncharacterized protein</fullName>
    </submittedName>
</protein>
<reference evidence="1 2" key="1">
    <citation type="submission" date="2021-12" db="EMBL/GenBank/DDBJ databases">
        <title>Genome sequencing of bacteria with rrn-lacking chromosome and rrn-plasmid.</title>
        <authorList>
            <person name="Anda M."/>
            <person name="Iwasaki W."/>
        </authorList>
    </citation>
    <scope>NUCLEOTIDE SEQUENCE [LARGE SCALE GENOMIC DNA]</scope>
    <source>
        <strain evidence="1 2">NBRC 101262</strain>
        <plasmid evidence="1 2">pPP1</plasmid>
    </source>
</reference>
<accession>A0ABM7VJB7</accession>
<gene>
    <name evidence="1" type="ORF">PEPS_33140</name>
</gene>
<geneLocation type="plasmid" evidence="1 2">
    <name>pPP1</name>
</geneLocation>
<sequence length="103" mass="11868">MYPICLSQDGVSRQGVVWIQTTFSMLVLATGNRVDLDCFFNAVSLARQSNVELEKANTKRQKVVYSPLNYRESLSRDQLCTQFVCLKTESRDRESCGFRMLFQ</sequence>
<dbReference type="EMBL" id="AP025293">
    <property type="protein sequence ID" value="BDD01034.1"/>
    <property type="molecule type" value="Genomic_DNA"/>
</dbReference>
<evidence type="ECO:0000313" key="1">
    <source>
        <dbReference type="EMBL" id="BDD01034.1"/>
    </source>
</evidence>
<organism evidence="1 2">
    <name type="scientific">Persicobacter psychrovividus</name>
    <dbReference type="NCBI Taxonomy" id="387638"/>
    <lineage>
        <taxon>Bacteria</taxon>
        <taxon>Pseudomonadati</taxon>
        <taxon>Bacteroidota</taxon>
        <taxon>Cytophagia</taxon>
        <taxon>Cytophagales</taxon>
        <taxon>Persicobacteraceae</taxon>
        <taxon>Persicobacter</taxon>
    </lineage>
</organism>
<name>A0ABM7VJB7_9BACT</name>
<evidence type="ECO:0000313" key="2">
    <source>
        <dbReference type="Proteomes" id="UP001354989"/>
    </source>
</evidence>
<keyword evidence="2" id="KW-1185">Reference proteome</keyword>